<feature type="compositionally biased region" description="Basic and acidic residues" evidence="1">
    <location>
        <begin position="452"/>
        <end position="461"/>
    </location>
</feature>
<dbReference type="KEGG" id="kne:92182925"/>
<feature type="compositionally biased region" description="Basic and acidic residues" evidence="1">
    <location>
        <begin position="1059"/>
        <end position="1070"/>
    </location>
</feature>
<protein>
    <recommendedName>
        <fullName evidence="4">VHS domain-containing protein</fullName>
    </recommendedName>
</protein>
<feature type="compositionally biased region" description="Gly residues" evidence="1">
    <location>
        <begin position="1110"/>
        <end position="1125"/>
    </location>
</feature>
<name>A0AAW0YUQ3_9TREE</name>
<dbReference type="GO" id="GO:0007015">
    <property type="term" value="P:actin filament organization"/>
    <property type="evidence" value="ECO:0007669"/>
    <property type="project" value="InterPro"/>
</dbReference>
<dbReference type="PANTHER" id="PTHR47789">
    <property type="entry name" value="LAS SEVENTEEN-BINDING PROTEIN 5"/>
    <property type="match status" value="1"/>
</dbReference>
<feature type="compositionally biased region" description="Basic and acidic residues" evidence="1">
    <location>
        <begin position="922"/>
        <end position="935"/>
    </location>
</feature>
<dbReference type="Proteomes" id="UP001388673">
    <property type="component" value="Unassembled WGS sequence"/>
</dbReference>
<reference evidence="2 3" key="1">
    <citation type="journal article" date="2024" name="bioRxiv">
        <title>Comparative genomics of Cryptococcus and Kwoniella reveals pathogenesis evolution and contrasting karyotype dynamics via intercentromeric recombination or chromosome fusion.</title>
        <authorList>
            <person name="Coelho M.A."/>
            <person name="David-Palma M."/>
            <person name="Shea T."/>
            <person name="Bowers K."/>
            <person name="McGinley-Smith S."/>
            <person name="Mohammad A.W."/>
            <person name="Gnirke A."/>
            <person name="Yurkov A.M."/>
            <person name="Nowrousian M."/>
            <person name="Sun S."/>
            <person name="Cuomo C.A."/>
            <person name="Heitman J."/>
        </authorList>
    </citation>
    <scope>NUCLEOTIDE SEQUENCE [LARGE SCALE GENOMIC DNA]</scope>
    <source>
        <strain evidence="2 3">CBS 13917</strain>
    </source>
</reference>
<feature type="compositionally biased region" description="Low complexity" evidence="1">
    <location>
        <begin position="184"/>
        <end position="206"/>
    </location>
</feature>
<dbReference type="RefSeq" id="XP_066800531.1">
    <property type="nucleotide sequence ID" value="XM_066948758.1"/>
</dbReference>
<evidence type="ECO:0000256" key="1">
    <source>
        <dbReference type="SAM" id="MobiDB-lite"/>
    </source>
</evidence>
<feature type="region of interest" description="Disordered" evidence="1">
    <location>
        <begin position="823"/>
        <end position="1079"/>
    </location>
</feature>
<gene>
    <name evidence="2" type="ORF">IAR55_005667</name>
</gene>
<feature type="compositionally biased region" description="Low complexity" evidence="1">
    <location>
        <begin position="662"/>
        <end position="673"/>
    </location>
</feature>
<accession>A0AAW0YUQ3</accession>
<feature type="compositionally biased region" description="Low complexity" evidence="1">
    <location>
        <begin position="1046"/>
        <end position="1055"/>
    </location>
</feature>
<feature type="region of interest" description="Disordered" evidence="1">
    <location>
        <begin position="376"/>
        <end position="472"/>
    </location>
</feature>
<feature type="region of interest" description="Disordered" evidence="1">
    <location>
        <begin position="646"/>
        <end position="700"/>
    </location>
</feature>
<sequence length="1125" mass="122088">MKRLFRTSKAPIVDPLPPPPSSSSTPPSGSSTPHGANRSISSFFNGGAGDAESTQHEHKWAIGGHRHQNEVTPFPADVGREQQSGGLMMGGKGKKGKERGTGPPSMLEIQQMREREDGSRSQPPPIQTGNGNARRLSRVQASAPQADGRAAQLTPTVPIPVSRNGVDPSYPHDANSQPLPIPNASFAQSATSPSSTSPSSASTHTALFLPPGARPPTPPSSHASYPQHMKRSHSSLQATLTAPYGGTVGSPDADVPFVSRERGYSSASAMSASGNGSNRSEHELSGSVHQHQHQPPHTHNVVPLSSNINLALPPLPLLQPSRSPLSNSYPAPDQITSFPAPKPYTYSGQSLPVEQTPNPYIPNGDMPINLQSISQRNGEAEQTKDHGKEKKRFWAMGWGDKKGKGRDKDRKDEVNQQSDGWPRQSIDESIPEGWRDTESQSTSAHGHSVTHSQHEYDDASRGRLLGLSGVGGRRDSAAAATPVVNQANDVTSAIQMLCAIHEPSPSAIYDVCDRINHSDSNEVSKEAVRAIRREFRDGNEAQRRNAAKVWLLLMRNVTVKGFRISGANKKMVTILEPILFTPTNKPLLSEYTHRLFTDIIADLVFSYGMEKGTEPLVELWKKVKSADEPDFGNPLPSDHPIFNPEPFQQPRMPNAYGATPQSVPVSRRPSSPSLQHLFLNQGLPPPAVPQHNPPPNNFGPRYTDLPNHNDDVNRLMDECTAARESARVLSEALVYTRPEDLEHKPVIREFYTKVFHAHESLTNQMDWAQAEAARSRNRHANLALDSGGNIEVDTPHQSTPEELALASLFEAHSALAEALKQHDDLDRMAMDEKEMREVRERSKKETRMDRMQQGYESNDGLLRPNQQQTASSSRSPSPAPHPRLPHEQPYRVSSSPRQLDVPLPAPGPVDATLALPPFNEAYDGRSRTPSPERHPLPHPPRIPASPNGPTNGSRTSSPLGRVRMSGPRPLPSPFKNANPSQASLTTAVSGAGSNPPSRSGTGDTGTGAPPVADLDEDGDSLPAVPLKPSRKALGKRRAVIDEDNNFDPNDMFNPNPTDPRARDTDTHSDSDESLTADALIDHKPIVYAYDAYEERQKELRKQNEIAKRTGLGGSGGGGGSGAGRV</sequence>
<comment type="caution">
    <text evidence="2">The sequence shown here is derived from an EMBL/GenBank/DDBJ whole genome shotgun (WGS) entry which is preliminary data.</text>
</comment>
<feature type="compositionally biased region" description="Polar residues" evidence="1">
    <location>
        <begin position="975"/>
        <end position="1001"/>
    </location>
</feature>
<feature type="compositionally biased region" description="Basic and acidic residues" evidence="1">
    <location>
        <begin position="399"/>
        <end position="414"/>
    </location>
</feature>
<dbReference type="InterPro" id="IPR045007">
    <property type="entry name" value="LSB5"/>
</dbReference>
<dbReference type="CDD" id="cd21383">
    <property type="entry name" value="GAT_GGA_Tom1-like"/>
    <property type="match status" value="1"/>
</dbReference>
<organism evidence="2 3">
    <name type="scientific">Kwoniella newhampshirensis</name>
    <dbReference type="NCBI Taxonomy" id="1651941"/>
    <lineage>
        <taxon>Eukaryota</taxon>
        <taxon>Fungi</taxon>
        <taxon>Dikarya</taxon>
        <taxon>Basidiomycota</taxon>
        <taxon>Agaricomycotina</taxon>
        <taxon>Tremellomycetes</taxon>
        <taxon>Tremellales</taxon>
        <taxon>Cryptococcaceae</taxon>
        <taxon>Kwoniella</taxon>
    </lineage>
</organism>
<feature type="compositionally biased region" description="Low complexity" evidence="1">
    <location>
        <begin position="22"/>
        <end position="33"/>
    </location>
</feature>
<dbReference type="Gene3D" id="1.25.40.90">
    <property type="match status" value="1"/>
</dbReference>
<feature type="compositionally biased region" description="Basic and acidic residues" evidence="1">
    <location>
        <begin position="378"/>
        <end position="388"/>
    </location>
</feature>
<evidence type="ECO:0008006" key="4">
    <source>
        <dbReference type="Google" id="ProtNLM"/>
    </source>
</evidence>
<dbReference type="SUPFAM" id="SSF48464">
    <property type="entry name" value="ENTH/VHS domain"/>
    <property type="match status" value="1"/>
</dbReference>
<dbReference type="AlphaFoldDB" id="A0AAW0YUQ3"/>
<dbReference type="InterPro" id="IPR008942">
    <property type="entry name" value="ENTH_VHS"/>
</dbReference>
<evidence type="ECO:0000313" key="3">
    <source>
        <dbReference type="Proteomes" id="UP001388673"/>
    </source>
</evidence>
<dbReference type="GO" id="GO:0030479">
    <property type="term" value="C:actin cortical patch"/>
    <property type="evidence" value="ECO:0007669"/>
    <property type="project" value="TreeGrafter"/>
</dbReference>
<feature type="region of interest" description="Disordered" evidence="1">
    <location>
        <begin position="1104"/>
        <end position="1125"/>
    </location>
</feature>
<dbReference type="PANTHER" id="PTHR47789:SF2">
    <property type="entry name" value="VHS DOMAIN-CONTAINING PROTEIN"/>
    <property type="match status" value="1"/>
</dbReference>
<feature type="compositionally biased region" description="Basic residues" evidence="1">
    <location>
        <begin position="1028"/>
        <end position="1037"/>
    </location>
</feature>
<feature type="compositionally biased region" description="Pro residues" evidence="1">
    <location>
        <begin position="683"/>
        <end position="697"/>
    </location>
</feature>
<feature type="compositionally biased region" description="Polar residues" evidence="1">
    <location>
        <begin position="439"/>
        <end position="451"/>
    </location>
</feature>
<feature type="compositionally biased region" description="Basic and acidic residues" evidence="1">
    <location>
        <begin position="823"/>
        <end position="850"/>
    </location>
</feature>
<feature type="compositionally biased region" description="Polar residues" evidence="1">
    <location>
        <begin position="947"/>
        <end position="958"/>
    </location>
</feature>
<dbReference type="GO" id="GO:0051666">
    <property type="term" value="P:actin cortical patch localization"/>
    <property type="evidence" value="ECO:0007669"/>
    <property type="project" value="TreeGrafter"/>
</dbReference>
<feature type="compositionally biased region" description="Low complexity" evidence="1">
    <location>
        <begin position="266"/>
        <end position="278"/>
    </location>
</feature>
<evidence type="ECO:0000313" key="2">
    <source>
        <dbReference type="EMBL" id="KAK8846581.1"/>
    </source>
</evidence>
<keyword evidence="3" id="KW-1185">Reference proteome</keyword>
<dbReference type="EMBL" id="JBCAWK010000011">
    <property type="protein sequence ID" value="KAK8846581.1"/>
    <property type="molecule type" value="Genomic_DNA"/>
</dbReference>
<feature type="region of interest" description="Disordered" evidence="1">
    <location>
        <begin position="1"/>
        <end position="234"/>
    </location>
</feature>
<dbReference type="GeneID" id="92182925"/>
<feature type="region of interest" description="Disordered" evidence="1">
    <location>
        <begin position="266"/>
        <end position="300"/>
    </location>
</feature>
<dbReference type="GO" id="GO:0006897">
    <property type="term" value="P:endocytosis"/>
    <property type="evidence" value="ECO:0007669"/>
    <property type="project" value="InterPro"/>
</dbReference>
<proteinExistence type="predicted"/>